<dbReference type="GO" id="GO:0016757">
    <property type="term" value="F:glycosyltransferase activity"/>
    <property type="evidence" value="ECO:0007669"/>
    <property type="project" value="InterPro"/>
</dbReference>
<dbReference type="InterPro" id="IPR001296">
    <property type="entry name" value="Glyco_trans_1"/>
</dbReference>
<reference evidence="3" key="1">
    <citation type="submission" date="2021-01" db="EMBL/GenBank/DDBJ databases">
        <title>Genome sequence of strain Noviherbaspirillum sp. DKR-6.</title>
        <authorList>
            <person name="Chaudhary D.K."/>
        </authorList>
    </citation>
    <scope>NUCLEOTIDE SEQUENCE</scope>
    <source>
        <strain evidence="3">DKR-6</strain>
    </source>
</reference>
<dbReference type="Pfam" id="PF00534">
    <property type="entry name" value="Glycos_transf_1"/>
    <property type="match status" value="1"/>
</dbReference>
<keyword evidence="4" id="KW-1185">Reference proteome</keyword>
<dbReference type="RefSeq" id="WP_200598404.1">
    <property type="nucleotide sequence ID" value="NZ_JAEPBG010000035.1"/>
</dbReference>
<proteinExistence type="predicted"/>
<dbReference type="EMBL" id="JAEPBG010000035">
    <property type="protein sequence ID" value="MBK4739033.1"/>
    <property type="molecule type" value="Genomic_DNA"/>
</dbReference>
<organism evidence="3 4">
    <name type="scientific">Noviherbaspirillum pedocola</name>
    <dbReference type="NCBI Taxonomy" id="2801341"/>
    <lineage>
        <taxon>Bacteria</taxon>
        <taxon>Pseudomonadati</taxon>
        <taxon>Pseudomonadota</taxon>
        <taxon>Betaproteobacteria</taxon>
        <taxon>Burkholderiales</taxon>
        <taxon>Oxalobacteraceae</taxon>
        <taxon>Noviherbaspirillum</taxon>
    </lineage>
</organism>
<dbReference type="PANTHER" id="PTHR12526:SF630">
    <property type="entry name" value="GLYCOSYLTRANSFERASE"/>
    <property type="match status" value="1"/>
</dbReference>
<protein>
    <submittedName>
        <fullName evidence="3">Glycosyltransferase</fullName>
    </submittedName>
</protein>
<sequence>MKKILFIVPSLRLAGAETQAVDLVNAIDPAFATKTLFTFEKDLSQLARVDRGQIEVLNVPRKSRFDLSMCDHIARLIDERGIDLVHCTMQFALLMGWIGARRSRKRPPLVCAIHITRNKDLKTELQDVLLYQWLLRSCRKLIFVCDAQRRHWLGKFHGLKRAAEVVHNGVDLQHFDADRLRPEGACFRQQHGIPASATVFCCVAGFRSEKGHAHLLRAFSEVLRQQPQSWLVLAGDGPARAEAQAIVHERGMASRVLFTGALSDVRALLAAANVKVLASTAVETFSVAMLEAMAMGLPVISTDIGGAAEAVIDGRTGLLVPCADEEALARAMLELVADPERTAVWGAAARALVAERYTREGMVERTMDVLREAMRA</sequence>
<comment type="caution">
    <text evidence="3">The sequence shown here is derived from an EMBL/GenBank/DDBJ whole genome shotgun (WGS) entry which is preliminary data.</text>
</comment>
<feature type="domain" description="Glycosyl transferase family 1" evidence="1">
    <location>
        <begin position="188"/>
        <end position="350"/>
    </location>
</feature>
<gene>
    <name evidence="3" type="ORF">JJB74_30895</name>
</gene>
<dbReference type="InterPro" id="IPR028098">
    <property type="entry name" value="Glyco_trans_4-like_N"/>
</dbReference>
<dbReference type="AlphaFoldDB" id="A0A934WA13"/>
<dbReference type="PANTHER" id="PTHR12526">
    <property type="entry name" value="GLYCOSYLTRANSFERASE"/>
    <property type="match status" value="1"/>
</dbReference>
<name>A0A934WA13_9BURK</name>
<dbReference type="Proteomes" id="UP000622890">
    <property type="component" value="Unassembled WGS sequence"/>
</dbReference>
<dbReference type="Gene3D" id="3.40.50.2000">
    <property type="entry name" value="Glycogen Phosphorylase B"/>
    <property type="match status" value="2"/>
</dbReference>
<accession>A0A934WA13</accession>
<evidence type="ECO:0000313" key="4">
    <source>
        <dbReference type="Proteomes" id="UP000622890"/>
    </source>
</evidence>
<feature type="domain" description="Glycosyltransferase subfamily 4-like N-terminal" evidence="2">
    <location>
        <begin position="15"/>
        <end position="173"/>
    </location>
</feature>
<evidence type="ECO:0000259" key="1">
    <source>
        <dbReference type="Pfam" id="PF00534"/>
    </source>
</evidence>
<dbReference type="SUPFAM" id="SSF53756">
    <property type="entry name" value="UDP-Glycosyltransferase/glycogen phosphorylase"/>
    <property type="match status" value="1"/>
</dbReference>
<evidence type="ECO:0000259" key="2">
    <source>
        <dbReference type="Pfam" id="PF13439"/>
    </source>
</evidence>
<evidence type="ECO:0000313" key="3">
    <source>
        <dbReference type="EMBL" id="MBK4739033.1"/>
    </source>
</evidence>
<dbReference type="Pfam" id="PF13439">
    <property type="entry name" value="Glyco_transf_4"/>
    <property type="match status" value="1"/>
</dbReference>